<comment type="caution">
    <text evidence="4">The sequence shown here is derived from an EMBL/GenBank/DDBJ whole genome shotgun (WGS) entry which is preliminary data.</text>
</comment>
<dbReference type="PROSITE" id="PS50192">
    <property type="entry name" value="T_SNARE"/>
    <property type="match status" value="1"/>
</dbReference>
<evidence type="ECO:0000256" key="1">
    <source>
        <dbReference type="SAM" id="Phobius"/>
    </source>
</evidence>
<proteinExistence type="predicted"/>
<evidence type="ECO:0000313" key="5">
    <source>
        <dbReference type="Proteomes" id="UP000265618"/>
    </source>
</evidence>
<evidence type="ECO:0000313" key="4">
    <source>
        <dbReference type="EMBL" id="GIQ84276.1"/>
    </source>
</evidence>
<dbReference type="InterPro" id="IPR000727">
    <property type="entry name" value="T_SNARE_dom"/>
</dbReference>
<feature type="signal peptide" evidence="2">
    <location>
        <begin position="1"/>
        <end position="21"/>
    </location>
</feature>
<evidence type="ECO:0000259" key="3">
    <source>
        <dbReference type="PROSITE" id="PS50192"/>
    </source>
</evidence>
<dbReference type="Proteomes" id="UP000265618">
    <property type="component" value="Unassembled WGS sequence"/>
</dbReference>
<dbReference type="AlphaFoldDB" id="A0A9K3CXU7"/>
<dbReference type="OrthoDB" id="244190at2759"/>
<organism evidence="4 5">
    <name type="scientific">Kipferlia bialata</name>
    <dbReference type="NCBI Taxonomy" id="797122"/>
    <lineage>
        <taxon>Eukaryota</taxon>
        <taxon>Metamonada</taxon>
        <taxon>Carpediemonas-like organisms</taxon>
        <taxon>Kipferlia</taxon>
    </lineage>
</organism>
<keyword evidence="1" id="KW-1133">Transmembrane helix</keyword>
<dbReference type="EMBL" id="BDIP01001377">
    <property type="protein sequence ID" value="GIQ84276.1"/>
    <property type="molecule type" value="Genomic_DNA"/>
</dbReference>
<dbReference type="CDD" id="cd15841">
    <property type="entry name" value="SNARE_Qc"/>
    <property type="match status" value="1"/>
</dbReference>
<feature type="domain" description="T-SNARE coiled-coil homology" evidence="3">
    <location>
        <begin position="157"/>
        <end position="200"/>
    </location>
</feature>
<keyword evidence="2" id="KW-0732">Signal</keyword>
<keyword evidence="1" id="KW-0812">Transmembrane</keyword>
<accession>A0A9K3CXU7</accession>
<reference evidence="4 5" key="1">
    <citation type="journal article" date="2018" name="PLoS ONE">
        <title>The draft genome of Kipferlia bialata reveals reductive genome evolution in fornicate parasites.</title>
        <authorList>
            <person name="Tanifuji G."/>
            <person name="Takabayashi S."/>
            <person name="Kume K."/>
            <person name="Takagi M."/>
            <person name="Nakayama T."/>
            <person name="Kamikawa R."/>
            <person name="Inagaki Y."/>
            <person name="Hashimoto T."/>
        </authorList>
    </citation>
    <scope>NUCLEOTIDE SEQUENCE [LARGE SCALE GENOMIC DNA]</scope>
    <source>
        <strain evidence="4">NY0173</strain>
    </source>
</reference>
<sequence>MIILVSILSLSLYTLIPPSTPLFPASLLYQVVTLGQEIRRSISSIKQNHQNLNSMYQQSAAKKRKKPADEKRVEAQRKVVELVGRHIEQCEALERNRYVERNKRAGASAEAGGRAGAASDSVVSRLVGKRNTRERVTVDELLPEIDGDLETQQAVLHEQDQNIDRKLEQIQDKLVRVKTQAQDIGDELRLQGQIVSNLNTQGQIVSNLNTQVSEVNEDLSRNNKNLREIKARMRSGDKFLMDIVLVIVLLGLMWYLYKVLF</sequence>
<protein>
    <recommendedName>
        <fullName evidence="3">t-SNARE coiled-coil homology domain-containing protein</fullName>
    </recommendedName>
</protein>
<keyword evidence="5" id="KW-1185">Reference proteome</keyword>
<feature type="chain" id="PRO_5039899356" description="t-SNARE coiled-coil homology domain-containing protein" evidence="2">
    <location>
        <begin position="22"/>
        <end position="261"/>
    </location>
</feature>
<gene>
    <name evidence="4" type="ORF">KIPB_005736</name>
</gene>
<dbReference type="SUPFAM" id="SSF58038">
    <property type="entry name" value="SNARE fusion complex"/>
    <property type="match status" value="1"/>
</dbReference>
<name>A0A9K3CXU7_9EUKA</name>
<keyword evidence="1" id="KW-0472">Membrane</keyword>
<evidence type="ECO:0000256" key="2">
    <source>
        <dbReference type="SAM" id="SignalP"/>
    </source>
</evidence>
<feature type="transmembrane region" description="Helical" evidence="1">
    <location>
        <begin position="239"/>
        <end position="257"/>
    </location>
</feature>